<feature type="compositionally biased region" description="Pro residues" evidence="1">
    <location>
        <begin position="126"/>
        <end position="140"/>
    </location>
</feature>
<dbReference type="RefSeq" id="WP_102212737.1">
    <property type="nucleotide sequence ID" value="NZ_PNHF01000012.1"/>
</dbReference>
<accession>A0A2N6SZ20</accession>
<feature type="compositionally biased region" description="Gly residues" evidence="1">
    <location>
        <begin position="64"/>
        <end position="74"/>
    </location>
</feature>
<protein>
    <submittedName>
        <fullName evidence="3">Uncharacterized protein</fullName>
    </submittedName>
</protein>
<feature type="region of interest" description="Disordered" evidence="1">
    <location>
        <begin position="126"/>
        <end position="156"/>
    </location>
</feature>
<evidence type="ECO:0000256" key="1">
    <source>
        <dbReference type="SAM" id="MobiDB-lite"/>
    </source>
</evidence>
<proteinExistence type="predicted"/>
<feature type="compositionally biased region" description="Low complexity" evidence="1">
    <location>
        <begin position="54"/>
        <end position="63"/>
    </location>
</feature>
<dbReference type="EMBL" id="PNHF01000012">
    <property type="protein sequence ID" value="PMC62317.1"/>
    <property type="molecule type" value="Genomic_DNA"/>
</dbReference>
<feature type="compositionally biased region" description="Gly residues" evidence="1">
    <location>
        <begin position="18"/>
        <end position="29"/>
    </location>
</feature>
<evidence type="ECO:0000313" key="4">
    <source>
        <dbReference type="Proteomes" id="UP000235363"/>
    </source>
</evidence>
<comment type="caution">
    <text evidence="3">The sequence shown here is derived from an EMBL/GenBank/DDBJ whole genome shotgun (WGS) entry which is preliminary data.</text>
</comment>
<dbReference type="AlphaFoldDB" id="A0A2N6SZ20"/>
<keyword evidence="2" id="KW-0472">Membrane</keyword>
<gene>
    <name evidence="3" type="ORF">CJ204_06270</name>
</gene>
<feature type="region of interest" description="Disordered" evidence="1">
    <location>
        <begin position="1"/>
        <end position="74"/>
    </location>
</feature>
<sequence>MNDNRPPQSDPGAQPGEPQGGWYGPGGAGDATQRFDRPNPYGTGQQYGAAALPSSNAPGNASGASGGQSSGPGSKGLLLGGIGLVAGILLGGAAGLAGGSAMSTDSAPTTVTETTTVETTVEVAAPPPEAPAEPAPPEDPAAPGGPAEGAGTIDGDGTYLVGADIEPGTYRSAGTDTCYWARLSGTSGNFEEIIANNFGAGQQVVTIDPSDAAFETTMCGSWEKIS</sequence>
<feature type="transmembrane region" description="Helical" evidence="2">
    <location>
        <begin position="77"/>
        <end position="97"/>
    </location>
</feature>
<dbReference type="Proteomes" id="UP000235363">
    <property type="component" value="Unassembled WGS sequence"/>
</dbReference>
<evidence type="ECO:0000256" key="2">
    <source>
        <dbReference type="SAM" id="Phobius"/>
    </source>
</evidence>
<keyword evidence="2" id="KW-1133">Transmembrane helix</keyword>
<reference evidence="3 4" key="1">
    <citation type="submission" date="2017-09" db="EMBL/GenBank/DDBJ databases">
        <title>Bacterial strain isolated from the female urinary microbiota.</title>
        <authorList>
            <person name="Thomas-White K."/>
            <person name="Kumar N."/>
            <person name="Forster S."/>
            <person name="Putonti C."/>
            <person name="Lawley T."/>
            <person name="Wolfe A.J."/>
        </authorList>
    </citation>
    <scope>NUCLEOTIDE SEQUENCE [LARGE SCALE GENOMIC DNA]</scope>
    <source>
        <strain evidence="3 4">UMB0908</strain>
    </source>
</reference>
<name>A0A2N6SZ20_9CORY</name>
<evidence type="ECO:0000313" key="3">
    <source>
        <dbReference type="EMBL" id="PMC62317.1"/>
    </source>
</evidence>
<keyword evidence="2" id="KW-0812">Transmembrane</keyword>
<organism evidence="3 4">
    <name type="scientific">Corynebacterium xerosis</name>
    <dbReference type="NCBI Taxonomy" id="1725"/>
    <lineage>
        <taxon>Bacteria</taxon>
        <taxon>Bacillati</taxon>
        <taxon>Actinomycetota</taxon>
        <taxon>Actinomycetes</taxon>
        <taxon>Mycobacteriales</taxon>
        <taxon>Corynebacteriaceae</taxon>
        <taxon>Corynebacterium</taxon>
    </lineage>
</organism>